<dbReference type="Pfam" id="PF13556">
    <property type="entry name" value="HTH_30"/>
    <property type="match status" value="1"/>
</dbReference>
<dbReference type="EMBL" id="CABVGP010000005">
    <property type="protein sequence ID" value="VVJ25382.1"/>
    <property type="molecule type" value="Genomic_DNA"/>
</dbReference>
<evidence type="ECO:0000313" key="4">
    <source>
        <dbReference type="Proteomes" id="UP000399805"/>
    </source>
</evidence>
<gene>
    <name evidence="3" type="ORF">AA23TX_10091</name>
</gene>
<organism evidence="3 4">
    <name type="scientific">Amycolatopsis camponoti</name>
    <dbReference type="NCBI Taxonomy" id="2606593"/>
    <lineage>
        <taxon>Bacteria</taxon>
        <taxon>Bacillati</taxon>
        <taxon>Actinomycetota</taxon>
        <taxon>Actinomycetes</taxon>
        <taxon>Pseudonocardiales</taxon>
        <taxon>Pseudonocardiaceae</taxon>
        <taxon>Amycolatopsis</taxon>
    </lineage>
</organism>
<reference evidence="3 4" key="1">
    <citation type="submission" date="2019-09" db="EMBL/GenBank/DDBJ databases">
        <authorList>
            <person name="Leyn A S."/>
        </authorList>
    </citation>
    <scope>NUCLEOTIDE SEQUENCE [LARGE SCALE GENOMIC DNA]</scope>
    <source>
        <strain evidence="3">AA231_1</strain>
    </source>
</reference>
<dbReference type="InterPro" id="IPR042070">
    <property type="entry name" value="PucR_C-HTH_sf"/>
</dbReference>
<dbReference type="Gene3D" id="1.10.10.2840">
    <property type="entry name" value="PucR C-terminal helix-turn-helix domain"/>
    <property type="match status" value="1"/>
</dbReference>
<dbReference type="InterPro" id="IPR051448">
    <property type="entry name" value="CdaR-like_regulators"/>
</dbReference>
<name>A0A6I8MC83_9PSEU</name>
<proteinExistence type="predicted"/>
<dbReference type="AlphaFoldDB" id="A0A6I8MC83"/>
<keyword evidence="4" id="KW-1185">Reference proteome</keyword>
<feature type="domain" description="Purine catabolism PurC-like" evidence="1">
    <location>
        <begin position="37"/>
        <end position="144"/>
    </location>
</feature>
<evidence type="ECO:0000313" key="3">
    <source>
        <dbReference type="EMBL" id="VVJ25382.1"/>
    </source>
</evidence>
<evidence type="ECO:0000259" key="1">
    <source>
        <dbReference type="Pfam" id="PF07905"/>
    </source>
</evidence>
<accession>A0A6I8MC83</accession>
<sequence length="508" mass="54194">MSCDRAAVSWPDWPIQSVELAVMALTLRGLAADRPLGLRVLTGDDLLDRPIGWVHPTELTDPQAFLEGGELLLTTGLALDEETSRGYVRRLVDAGVAGLGFGVGLSHDEVPRALVETAAEVGLPVLEVPRETPFIAITRAVSRAVAADEYATTVRIGKAQQELTRTAVGKGGPAGVLRKLAKLIDGWVLLFDHASAEAAPASAHAHAGSVREEAKHLRSGTRAFALDGEEVVLQTLHTRARRILAVGTPEPLDTAGRHVVNAAVSLLSLALEQDLTLTHAWWDLRKGAADLLAAGQYELAFGLITTVWGDPPEPPWAMVALVGAPAQRHRVGDALDGDSSLFFAEWGSAMLVVGRSGGDVLDRALAAAATVPPMYAGLADPVRLEDFEVGAEQADLAARAAEADGKPLVTFAEHSARGLLSLIDPVVARIYAENVLAPLRAHDETGRGDLVGSLRCWLEHHGHWDIAAARLGVHRHTLRNRIRKAEELLGRDLDSPGVRAELWVALQA</sequence>
<dbReference type="InterPro" id="IPR025736">
    <property type="entry name" value="PucR_C-HTH_dom"/>
</dbReference>
<dbReference type="PANTHER" id="PTHR33744">
    <property type="entry name" value="CARBOHYDRATE DIACID REGULATOR"/>
    <property type="match status" value="1"/>
</dbReference>
<evidence type="ECO:0000259" key="2">
    <source>
        <dbReference type="Pfam" id="PF13556"/>
    </source>
</evidence>
<dbReference type="Pfam" id="PF07905">
    <property type="entry name" value="PucR"/>
    <property type="match status" value="1"/>
</dbReference>
<dbReference type="InterPro" id="IPR012914">
    <property type="entry name" value="PucR_dom"/>
</dbReference>
<feature type="domain" description="PucR C-terminal helix-turn-helix" evidence="2">
    <location>
        <begin position="450"/>
        <end position="508"/>
    </location>
</feature>
<protein>
    <submittedName>
        <fullName evidence="3">Regulatory protein</fullName>
    </submittedName>
</protein>
<dbReference type="PANTHER" id="PTHR33744:SF1">
    <property type="entry name" value="DNA-BINDING TRANSCRIPTIONAL ACTIVATOR ADER"/>
    <property type="match status" value="1"/>
</dbReference>
<dbReference type="Proteomes" id="UP000399805">
    <property type="component" value="Unassembled WGS sequence"/>
</dbReference>